<feature type="domain" description="Cas12f1-like TNB" evidence="3">
    <location>
        <begin position="24"/>
        <end position="86"/>
    </location>
</feature>
<proteinExistence type="predicted"/>
<dbReference type="InterPro" id="IPR010095">
    <property type="entry name" value="Cas12f1-like_TNB"/>
</dbReference>
<reference evidence="4" key="2">
    <citation type="submission" date="2020-09" db="EMBL/GenBank/DDBJ databases">
        <authorList>
            <person name="Sun Q."/>
            <person name="Ohkuma M."/>
        </authorList>
    </citation>
    <scope>NUCLEOTIDE SEQUENCE</scope>
    <source>
        <strain evidence="4">JCM 3086</strain>
    </source>
</reference>
<evidence type="ECO:0000313" key="4">
    <source>
        <dbReference type="EMBL" id="GGJ55276.1"/>
    </source>
</evidence>
<comment type="caution">
    <text evidence="4">The sequence shown here is derived from an EMBL/GenBank/DDBJ whole genome shotgun (WGS) entry which is preliminary data.</text>
</comment>
<evidence type="ECO:0000256" key="2">
    <source>
        <dbReference type="SAM" id="MobiDB-lite"/>
    </source>
</evidence>
<dbReference type="AlphaFoldDB" id="A0A917LB71"/>
<organism evidence="4 5">
    <name type="scientific">Streptomyces brasiliensis</name>
    <dbReference type="NCBI Taxonomy" id="1954"/>
    <lineage>
        <taxon>Bacteria</taxon>
        <taxon>Bacillati</taxon>
        <taxon>Actinomycetota</taxon>
        <taxon>Actinomycetes</taxon>
        <taxon>Kitasatosporales</taxon>
        <taxon>Streptomycetaceae</taxon>
        <taxon>Streptomyces</taxon>
    </lineage>
</organism>
<name>A0A917LB71_9ACTN</name>
<accession>A0A917LB71</accession>
<sequence>MTDVRPDRYGPWCPLPGPKATTPGRLITAIGRECEKTGGRILRASTVTTKLSQTCFCGAKVAKTLADRIHTCTACGLVGDRDMVSAALGAHVRLTDADDPSTARLDDVQARHTQILCDPGLQEALSSHRSAVPAPHGAAPTRQPTGRDTPAAQGLCPTKHTDRYRTNPE</sequence>
<feature type="region of interest" description="Disordered" evidence="2">
    <location>
        <begin position="126"/>
        <end position="169"/>
    </location>
</feature>
<feature type="compositionally biased region" description="Basic and acidic residues" evidence="2">
    <location>
        <begin position="159"/>
        <end position="169"/>
    </location>
</feature>
<evidence type="ECO:0000313" key="5">
    <source>
        <dbReference type="Proteomes" id="UP000657574"/>
    </source>
</evidence>
<dbReference type="Pfam" id="PF07282">
    <property type="entry name" value="Cas12f1-like_TNB"/>
    <property type="match status" value="1"/>
</dbReference>
<gene>
    <name evidence="4" type="ORF">GCM10010121_077290</name>
</gene>
<evidence type="ECO:0000256" key="1">
    <source>
        <dbReference type="ARBA" id="ARBA00023125"/>
    </source>
</evidence>
<reference evidence="4" key="1">
    <citation type="journal article" date="2014" name="Int. J. Syst. Evol. Microbiol.">
        <title>Complete genome sequence of Corynebacterium casei LMG S-19264T (=DSM 44701T), isolated from a smear-ripened cheese.</title>
        <authorList>
            <consortium name="US DOE Joint Genome Institute (JGI-PGF)"/>
            <person name="Walter F."/>
            <person name="Albersmeier A."/>
            <person name="Kalinowski J."/>
            <person name="Ruckert C."/>
        </authorList>
    </citation>
    <scope>NUCLEOTIDE SEQUENCE</scope>
    <source>
        <strain evidence="4">JCM 3086</strain>
    </source>
</reference>
<dbReference type="GO" id="GO:0003677">
    <property type="term" value="F:DNA binding"/>
    <property type="evidence" value="ECO:0007669"/>
    <property type="project" value="UniProtKB-KW"/>
</dbReference>
<keyword evidence="1" id="KW-0238">DNA-binding</keyword>
<protein>
    <recommendedName>
        <fullName evidence="3">Cas12f1-like TNB domain-containing protein</fullName>
    </recommendedName>
</protein>
<evidence type="ECO:0000259" key="3">
    <source>
        <dbReference type="Pfam" id="PF07282"/>
    </source>
</evidence>
<keyword evidence="5" id="KW-1185">Reference proteome</keyword>
<dbReference type="RefSeq" id="WP_189316015.1">
    <property type="nucleotide sequence ID" value="NZ_BMQA01000048.1"/>
</dbReference>
<dbReference type="EMBL" id="BMQA01000048">
    <property type="protein sequence ID" value="GGJ55276.1"/>
    <property type="molecule type" value="Genomic_DNA"/>
</dbReference>
<dbReference type="Proteomes" id="UP000657574">
    <property type="component" value="Unassembled WGS sequence"/>
</dbReference>